<dbReference type="PANTHER" id="PTHR43133">
    <property type="entry name" value="RNA POLYMERASE ECF-TYPE SIGMA FACTO"/>
    <property type="match status" value="1"/>
</dbReference>
<dbReference type="GO" id="GO:0006352">
    <property type="term" value="P:DNA-templated transcription initiation"/>
    <property type="evidence" value="ECO:0007669"/>
    <property type="project" value="InterPro"/>
</dbReference>
<evidence type="ECO:0000256" key="4">
    <source>
        <dbReference type="ARBA" id="ARBA00023163"/>
    </source>
</evidence>
<feature type="domain" description="RNA polymerase sigma factor 70 region 4 type 2" evidence="6">
    <location>
        <begin position="102"/>
        <end position="153"/>
    </location>
</feature>
<dbReference type="RefSeq" id="WP_369061987.1">
    <property type="nucleotide sequence ID" value="NZ_CP158375.1"/>
</dbReference>
<dbReference type="InterPro" id="IPR013325">
    <property type="entry name" value="RNA_pol_sigma_r2"/>
</dbReference>
<dbReference type="Pfam" id="PF04542">
    <property type="entry name" value="Sigma70_r2"/>
    <property type="match status" value="1"/>
</dbReference>
<dbReference type="AlphaFoldDB" id="A0AB39KYA3"/>
<evidence type="ECO:0000313" key="7">
    <source>
        <dbReference type="EMBL" id="XDO98239.1"/>
    </source>
</evidence>
<evidence type="ECO:0000256" key="3">
    <source>
        <dbReference type="ARBA" id="ARBA00023082"/>
    </source>
</evidence>
<dbReference type="SUPFAM" id="SSF88659">
    <property type="entry name" value="Sigma3 and sigma4 domains of RNA polymerase sigma factors"/>
    <property type="match status" value="1"/>
</dbReference>
<dbReference type="GO" id="GO:0003677">
    <property type="term" value="F:DNA binding"/>
    <property type="evidence" value="ECO:0007669"/>
    <property type="project" value="InterPro"/>
</dbReference>
<dbReference type="InterPro" id="IPR039425">
    <property type="entry name" value="RNA_pol_sigma-70-like"/>
</dbReference>
<evidence type="ECO:0000259" key="5">
    <source>
        <dbReference type="Pfam" id="PF04542"/>
    </source>
</evidence>
<proteinExistence type="inferred from homology"/>
<accession>A0AB39KYA3</accession>
<dbReference type="GO" id="GO:0016987">
    <property type="term" value="F:sigma factor activity"/>
    <property type="evidence" value="ECO:0007669"/>
    <property type="project" value="UniProtKB-KW"/>
</dbReference>
<name>A0AB39KYA3_9CAUL</name>
<dbReference type="Gene3D" id="1.10.1740.10">
    <property type="match status" value="1"/>
</dbReference>
<feature type="domain" description="RNA polymerase sigma-70 region 2" evidence="5">
    <location>
        <begin position="13"/>
        <end position="78"/>
    </location>
</feature>
<evidence type="ECO:0000256" key="1">
    <source>
        <dbReference type="ARBA" id="ARBA00010641"/>
    </source>
</evidence>
<sequence>MGKPSDPFLAELESLLPAARAFAIGLAKSVADAEDVLQDSLLRACRFRDQYTPGTNMKAWLYMIIRNTFLSLIRKRRREVSLEVEGDEPRHEADQEWRARHRDLLKALEALPSYYREALLLVVVHDLSYEEAALAADCSVGTIKSRVFRARSLLAGLLDTQRPILRSKPPVTTDARDWAAAGA</sequence>
<organism evidence="7">
    <name type="scientific">Caulobacter sp. 73W</name>
    <dbReference type="NCBI Taxonomy" id="3161137"/>
    <lineage>
        <taxon>Bacteria</taxon>
        <taxon>Pseudomonadati</taxon>
        <taxon>Pseudomonadota</taxon>
        <taxon>Alphaproteobacteria</taxon>
        <taxon>Caulobacterales</taxon>
        <taxon>Caulobacteraceae</taxon>
        <taxon>Caulobacter</taxon>
    </lineage>
</organism>
<dbReference type="PANTHER" id="PTHR43133:SF25">
    <property type="entry name" value="RNA POLYMERASE SIGMA FACTOR RFAY-RELATED"/>
    <property type="match status" value="1"/>
</dbReference>
<dbReference type="NCBIfam" id="TIGR02937">
    <property type="entry name" value="sigma70-ECF"/>
    <property type="match status" value="1"/>
</dbReference>
<keyword evidence="3" id="KW-0731">Sigma factor</keyword>
<dbReference type="InterPro" id="IPR013249">
    <property type="entry name" value="RNA_pol_sigma70_r4_t2"/>
</dbReference>
<dbReference type="InterPro" id="IPR013324">
    <property type="entry name" value="RNA_pol_sigma_r3/r4-like"/>
</dbReference>
<comment type="similarity">
    <text evidence="1">Belongs to the sigma-70 factor family. ECF subfamily.</text>
</comment>
<evidence type="ECO:0000256" key="2">
    <source>
        <dbReference type="ARBA" id="ARBA00023015"/>
    </source>
</evidence>
<dbReference type="InterPro" id="IPR036388">
    <property type="entry name" value="WH-like_DNA-bd_sf"/>
</dbReference>
<evidence type="ECO:0000259" key="6">
    <source>
        <dbReference type="Pfam" id="PF08281"/>
    </source>
</evidence>
<keyword evidence="2" id="KW-0805">Transcription regulation</keyword>
<dbReference type="SUPFAM" id="SSF88946">
    <property type="entry name" value="Sigma2 domain of RNA polymerase sigma factors"/>
    <property type="match status" value="1"/>
</dbReference>
<dbReference type="InterPro" id="IPR014284">
    <property type="entry name" value="RNA_pol_sigma-70_dom"/>
</dbReference>
<dbReference type="InterPro" id="IPR007627">
    <property type="entry name" value="RNA_pol_sigma70_r2"/>
</dbReference>
<reference evidence="7" key="1">
    <citation type="submission" date="2024-06" db="EMBL/GenBank/DDBJ databases">
        <title>Caulobacter inopinatus, sp. nov.</title>
        <authorList>
            <person name="Donachie S.P."/>
        </authorList>
    </citation>
    <scope>NUCLEOTIDE SEQUENCE</scope>
    <source>
        <strain evidence="7">73W</strain>
    </source>
</reference>
<gene>
    <name evidence="7" type="ORF">ABOZ73_07435</name>
</gene>
<dbReference type="CDD" id="cd06171">
    <property type="entry name" value="Sigma70_r4"/>
    <property type="match status" value="1"/>
</dbReference>
<dbReference type="EMBL" id="CP158375">
    <property type="protein sequence ID" value="XDO98239.1"/>
    <property type="molecule type" value="Genomic_DNA"/>
</dbReference>
<dbReference type="Pfam" id="PF08281">
    <property type="entry name" value="Sigma70_r4_2"/>
    <property type="match status" value="1"/>
</dbReference>
<keyword evidence="4" id="KW-0804">Transcription</keyword>
<dbReference type="Gene3D" id="1.10.10.10">
    <property type="entry name" value="Winged helix-like DNA-binding domain superfamily/Winged helix DNA-binding domain"/>
    <property type="match status" value="1"/>
</dbReference>
<protein>
    <submittedName>
        <fullName evidence="7">Sigma-70 family RNA polymerase sigma factor</fullName>
    </submittedName>
</protein>